<evidence type="ECO:0000256" key="5">
    <source>
        <dbReference type="ARBA" id="ARBA00022741"/>
    </source>
</evidence>
<comment type="caution">
    <text evidence="10">The sequence shown here is derived from an EMBL/GenBank/DDBJ whole genome shotgun (WGS) entry which is preliminary data.</text>
</comment>
<sequence length="177" mass="18892">MAATDRQPTGEDAPLVVVMGVAGAGKTTIGRMVAGRLGVPYADADDFHPPENIAKMTAGTPLDDEDRRPWLAALGQWLAEHSADGGVVSCSALKRRYRKQLSEAAPGAFFLHLDGSADVIAQRMAHRKGHFMPPSLLRSQIADLQPLERDERGAAVSIDGTPEQTTDLALDALRRAG</sequence>
<proteinExistence type="inferred from homology"/>
<evidence type="ECO:0000313" key="11">
    <source>
        <dbReference type="Proteomes" id="UP000621266"/>
    </source>
</evidence>
<reference evidence="10 11" key="1">
    <citation type="submission" date="2019-10" db="EMBL/GenBank/DDBJ databases">
        <title>Streptomyces tenebrisbrunneis sp.nov., an endogenous actinomycete isolated from of Lycium ruthenicum.</title>
        <authorList>
            <person name="Ma L."/>
        </authorList>
    </citation>
    <scope>NUCLEOTIDE SEQUENCE [LARGE SCALE GENOMIC DNA]</scope>
    <source>
        <strain evidence="10 11">TRM 66187</strain>
    </source>
</reference>
<dbReference type="EMBL" id="WHPN01000407">
    <property type="protein sequence ID" value="KAF4405632.1"/>
    <property type="molecule type" value="Genomic_DNA"/>
</dbReference>
<keyword evidence="4 9" id="KW-0808">Transferase</keyword>
<keyword evidence="11" id="KW-1185">Reference proteome</keyword>
<dbReference type="Pfam" id="PF01202">
    <property type="entry name" value="SKI"/>
    <property type="match status" value="1"/>
</dbReference>
<dbReference type="CDD" id="cd02021">
    <property type="entry name" value="GntK"/>
    <property type="match status" value="1"/>
</dbReference>
<evidence type="ECO:0000256" key="8">
    <source>
        <dbReference type="ARBA" id="ARBA00048090"/>
    </source>
</evidence>
<dbReference type="Proteomes" id="UP000621266">
    <property type="component" value="Unassembled WGS sequence"/>
</dbReference>
<name>A0ABQ7FAS7_9ACTN</name>
<gene>
    <name evidence="10" type="ORF">GCU69_29085</name>
</gene>
<accession>A0ABQ7FAS7</accession>
<protein>
    <recommendedName>
        <fullName evidence="3 9">Gluconokinase</fullName>
        <ecNumber evidence="3 9">2.7.1.12</ecNumber>
    </recommendedName>
</protein>
<dbReference type="SUPFAM" id="SSF52540">
    <property type="entry name" value="P-loop containing nucleoside triphosphate hydrolases"/>
    <property type="match status" value="1"/>
</dbReference>
<organism evidence="10 11">
    <name type="scientific">Streptomyces lycii</name>
    <dbReference type="NCBI Taxonomy" id="2654337"/>
    <lineage>
        <taxon>Bacteria</taxon>
        <taxon>Bacillati</taxon>
        <taxon>Actinomycetota</taxon>
        <taxon>Actinomycetes</taxon>
        <taxon>Kitasatosporales</taxon>
        <taxon>Streptomycetaceae</taxon>
        <taxon>Streptomyces</taxon>
    </lineage>
</organism>
<evidence type="ECO:0000256" key="6">
    <source>
        <dbReference type="ARBA" id="ARBA00022777"/>
    </source>
</evidence>
<dbReference type="EC" id="2.7.1.12" evidence="3 9"/>
<dbReference type="RefSeq" id="WP_098751103.1">
    <property type="nucleotide sequence ID" value="NZ_WHPN01000407.1"/>
</dbReference>
<dbReference type="PANTHER" id="PTHR43442">
    <property type="entry name" value="GLUCONOKINASE-RELATED"/>
    <property type="match status" value="1"/>
</dbReference>
<keyword evidence="7 9" id="KW-0067">ATP-binding</keyword>
<evidence type="ECO:0000256" key="2">
    <source>
        <dbReference type="ARBA" id="ARBA00008420"/>
    </source>
</evidence>
<dbReference type="InterPro" id="IPR006001">
    <property type="entry name" value="Therm_gnt_kin"/>
</dbReference>
<evidence type="ECO:0000256" key="7">
    <source>
        <dbReference type="ARBA" id="ARBA00022840"/>
    </source>
</evidence>
<evidence type="ECO:0000256" key="9">
    <source>
        <dbReference type="RuleBase" id="RU363066"/>
    </source>
</evidence>
<comment type="catalytic activity">
    <reaction evidence="8 9">
        <text>D-gluconate + ATP = 6-phospho-D-gluconate + ADP + H(+)</text>
        <dbReference type="Rhea" id="RHEA:19433"/>
        <dbReference type="ChEBI" id="CHEBI:15378"/>
        <dbReference type="ChEBI" id="CHEBI:18391"/>
        <dbReference type="ChEBI" id="CHEBI:30616"/>
        <dbReference type="ChEBI" id="CHEBI:58759"/>
        <dbReference type="ChEBI" id="CHEBI:456216"/>
        <dbReference type="EC" id="2.7.1.12"/>
    </reaction>
</comment>
<dbReference type="Gene3D" id="3.40.50.300">
    <property type="entry name" value="P-loop containing nucleotide triphosphate hydrolases"/>
    <property type="match status" value="1"/>
</dbReference>
<dbReference type="InterPro" id="IPR027417">
    <property type="entry name" value="P-loop_NTPase"/>
</dbReference>
<dbReference type="PANTHER" id="PTHR43442:SF3">
    <property type="entry name" value="GLUCONOKINASE-RELATED"/>
    <property type="match status" value="1"/>
</dbReference>
<evidence type="ECO:0000313" key="10">
    <source>
        <dbReference type="EMBL" id="KAF4405632.1"/>
    </source>
</evidence>
<comment type="pathway">
    <text evidence="1">Carbohydrate acid metabolism.</text>
</comment>
<evidence type="ECO:0000256" key="4">
    <source>
        <dbReference type="ARBA" id="ARBA00022679"/>
    </source>
</evidence>
<dbReference type="NCBIfam" id="TIGR01313">
    <property type="entry name" value="therm_gnt_kin"/>
    <property type="match status" value="1"/>
</dbReference>
<evidence type="ECO:0000256" key="1">
    <source>
        <dbReference type="ARBA" id="ARBA00004761"/>
    </source>
</evidence>
<dbReference type="InterPro" id="IPR031322">
    <property type="entry name" value="Shikimate/glucono_kinase"/>
</dbReference>
<keyword evidence="5 9" id="KW-0547">Nucleotide-binding</keyword>
<evidence type="ECO:0000256" key="3">
    <source>
        <dbReference type="ARBA" id="ARBA00012054"/>
    </source>
</evidence>
<keyword evidence="6 9" id="KW-0418">Kinase</keyword>
<comment type="similarity">
    <text evidence="2 9">Belongs to the gluconokinase GntK/GntV family.</text>
</comment>